<evidence type="ECO:0000256" key="13">
    <source>
        <dbReference type="ARBA" id="ARBA00023277"/>
    </source>
</evidence>
<dbReference type="GO" id="GO:0007219">
    <property type="term" value="P:Notch signaling pathway"/>
    <property type="evidence" value="ECO:0007669"/>
    <property type="project" value="UniProtKB-KW"/>
</dbReference>
<dbReference type="GO" id="GO:0046922">
    <property type="term" value="F:peptide-O-fucosyltransferase activity"/>
    <property type="evidence" value="ECO:0007669"/>
    <property type="project" value="UniProtKB-EC"/>
</dbReference>
<reference evidence="18" key="2">
    <citation type="journal article" date="2020" name="BMC">
        <title>Leishmania infection induces a limited differential gene expression in the sand fly midgut.</title>
        <authorList>
            <person name="Coutinho-Abreu I.V."/>
            <person name="Serafim T.D."/>
            <person name="Meneses C."/>
            <person name="Kamhawi S."/>
            <person name="Oliveira F."/>
            <person name="Valenzuela J.G."/>
        </authorList>
    </citation>
    <scope>NUCLEOTIDE SEQUENCE</scope>
    <source>
        <strain evidence="18">Jacobina</strain>
        <tissue evidence="18">Midgut</tissue>
    </source>
</reference>
<proteinExistence type="inferred from homology"/>
<dbReference type="PANTHER" id="PTHR21420">
    <property type="entry name" value="GDP-FUCOSE PROTEIN O-FUCOSYLTRANSFERASE 1"/>
    <property type="match status" value="1"/>
</dbReference>
<comment type="pathway">
    <text evidence="2">Protein modification; protein glycosylation.</text>
</comment>
<keyword evidence="13" id="KW-0119">Carbohydrate metabolism</keyword>
<dbReference type="UniPathway" id="UPA00378"/>
<reference evidence="20" key="1">
    <citation type="submission" date="2012-05" db="EMBL/GenBank/DDBJ databases">
        <title>Whole Genome Assembly of Lutzomyia longipalpis.</title>
        <authorList>
            <person name="Richards S."/>
            <person name="Qu C."/>
            <person name="Dillon R."/>
            <person name="Worley K."/>
            <person name="Scherer S."/>
            <person name="Batterton M."/>
            <person name="Taylor A."/>
            <person name="Hawes A."/>
            <person name="Hernandez B."/>
            <person name="Kovar C."/>
            <person name="Mandapat C."/>
            <person name="Pham C."/>
            <person name="Qu C."/>
            <person name="Jing C."/>
            <person name="Bess C."/>
            <person name="Bandaranaike D."/>
            <person name="Ngo D."/>
            <person name="Ongeri F."/>
            <person name="Arias F."/>
            <person name="Lara F."/>
            <person name="Weissenberger G."/>
            <person name="Kamau G."/>
            <person name="Han H."/>
            <person name="Shen H."/>
            <person name="Dinh H."/>
            <person name="Khalil I."/>
            <person name="Jones J."/>
            <person name="Shafer J."/>
            <person name="Jayaseelan J."/>
            <person name="Quiroz J."/>
            <person name="Blankenburg K."/>
            <person name="Nguyen L."/>
            <person name="Jackson L."/>
            <person name="Francisco L."/>
            <person name="Tang L.-Y."/>
            <person name="Pu L.-L."/>
            <person name="Perales L."/>
            <person name="Lorensuhewa L."/>
            <person name="Munidasa M."/>
            <person name="Coyle M."/>
            <person name="Taylor M."/>
            <person name="Puazo M."/>
            <person name="Firestine M."/>
            <person name="Scheel M."/>
            <person name="Javaid M."/>
            <person name="Wang M."/>
            <person name="Li M."/>
            <person name="Tabassum N."/>
            <person name="Saada N."/>
            <person name="Osuji N."/>
            <person name="Aqrawi P."/>
            <person name="Fu Q."/>
            <person name="Thornton R."/>
            <person name="Raj R."/>
            <person name="Goodspeed R."/>
            <person name="Mata R."/>
            <person name="Najjar R."/>
            <person name="Gubbala S."/>
            <person name="Lee S."/>
            <person name="Denson S."/>
            <person name="Patil S."/>
            <person name="Macmil S."/>
            <person name="Qi S."/>
            <person name="Matskevitch T."/>
            <person name="Palculict T."/>
            <person name="Mathew T."/>
            <person name="Vee V."/>
            <person name="Velamala V."/>
            <person name="Korchina V."/>
            <person name="Cai W."/>
            <person name="Liu W."/>
            <person name="Dai W."/>
            <person name="Zou X."/>
            <person name="Zhu Y."/>
            <person name="Zhang Y."/>
            <person name="Wu Y.-Q."/>
            <person name="Xin Y."/>
            <person name="Nazarath L."/>
            <person name="Kovar C."/>
            <person name="Han Y."/>
            <person name="Muzny D."/>
            <person name="Gibbs R."/>
        </authorList>
    </citation>
    <scope>NUCLEOTIDE SEQUENCE [LARGE SCALE GENOMIC DNA]</scope>
    <source>
        <strain evidence="20">Jacobina</strain>
    </source>
</reference>
<dbReference type="Pfam" id="PF10250">
    <property type="entry name" value="O-FucT"/>
    <property type="match status" value="1"/>
</dbReference>
<dbReference type="VEuPathDB" id="VectorBase:LLOJ007511"/>
<keyword evidence="20" id="KW-1185">Reference proteome</keyword>
<keyword evidence="8" id="KW-0256">Endoplasmic reticulum</keyword>
<keyword evidence="17" id="KW-0732">Signal</keyword>
<dbReference type="PANTHER" id="PTHR21420:SF10">
    <property type="entry name" value="GDP-FUCOSE PROTEIN O-FUCOSYLTRANSFERASE 1"/>
    <property type="match status" value="1"/>
</dbReference>
<dbReference type="EMBL" id="GITU01003255">
    <property type="protein sequence ID" value="MBC1171958.1"/>
    <property type="molecule type" value="Transcribed_RNA"/>
</dbReference>
<evidence type="ECO:0000256" key="16">
    <source>
        <dbReference type="ARBA" id="ARBA00048647"/>
    </source>
</evidence>
<sequence>MKMTRFSSKFFTIAISVIALMNLSRSELIDIDLNGYLAYCPCMGRFGNQADHFLGAFAFAKHLNRTLILPPWVEYRQGQMKSIQVPFNRYFQVEPLKEYHRVILMHEFMEKIGTAVWPEGKRIAFCYMARKALNGSETNSCNAKDGNPFGPFWDEFGVNFVDSVFYGPLNYDVHHGDVAEKWKEQYPAKRYPVLAFSGAPASFPVQQENVGLQQYLRFSTSLMEKAQEFRKQHLPRGAFMGIHLRNGIDWVRTCEHSKDSPNLFAVAQCIGYRGEKGSLTREMCFPSQEGIIQQLKREMKKYKENHHGDEIRGLFVASDSNHMIGELTDAFRRMDVSVHKLPENDPHLDLAILEMANHFIGNCVSSYTAFVKRSRDVRGLPSSFWAFPPRHKGSGGRRNPTHEEL</sequence>
<keyword evidence="11" id="KW-0325">Glycoprotein</keyword>
<dbReference type="AlphaFoldDB" id="A0A1B0CRL3"/>
<evidence type="ECO:0000313" key="20">
    <source>
        <dbReference type="Proteomes" id="UP000092461"/>
    </source>
</evidence>
<comment type="similarity">
    <text evidence="3">Belongs to the glycosyltransferase 65 family.</text>
</comment>
<keyword evidence="10" id="KW-1015">Disulfide bond</keyword>
<protein>
    <recommendedName>
        <fullName evidence="5">GDP-fucose protein O-fucosyltransferase 1</fullName>
        <ecNumber evidence="4">2.4.1.221</ecNumber>
    </recommendedName>
    <alternativeName>
        <fullName evidence="14">Peptide-O-fucosyltransferase 1</fullName>
    </alternativeName>
</protein>
<dbReference type="VEuPathDB" id="VectorBase:LLONM1_005598"/>
<evidence type="ECO:0000256" key="17">
    <source>
        <dbReference type="SAM" id="SignalP"/>
    </source>
</evidence>
<evidence type="ECO:0000256" key="1">
    <source>
        <dbReference type="ARBA" id="ARBA00004240"/>
    </source>
</evidence>
<feature type="chain" id="PRO_5044555466" description="GDP-fucose protein O-fucosyltransferase 1" evidence="17">
    <location>
        <begin position="27"/>
        <end position="405"/>
    </location>
</feature>
<evidence type="ECO:0000313" key="18">
    <source>
        <dbReference type="EMBL" id="MBC1171958.1"/>
    </source>
</evidence>
<evidence type="ECO:0000256" key="6">
    <source>
        <dbReference type="ARBA" id="ARBA00022676"/>
    </source>
</evidence>
<name>A0A1B0CRL3_LUTLO</name>
<reference evidence="19" key="3">
    <citation type="submission" date="2020-05" db="UniProtKB">
        <authorList>
            <consortium name="EnsemblMetazoa"/>
        </authorList>
    </citation>
    <scope>IDENTIFICATION</scope>
    <source>
        <strain evidence="19">Jacobina</strain>
    </source>
</reference>
<accession>A0A1B0CRL3</accession>
<keyword evidence="6 18" id="KW-0328">Glycosyltransferase</keyword>
<dbReference type="GO" id="GO:0006004">
    <property type="term" value="P:fucose metabolic process"/>
    <property type="evidence" value="ECO:0007669"/>
    <property type="project" value="UniProtKB-KW"/>
</dbReference>
<evidence type="ECO:0000256" key="11">
    <source>
        <dbReference type="ARBA" id="ARBA00023180"/>
    </source>
</evidence>
<evidence type="ECO:0000256" key="15">
    <source>
        <dbReference type="ARBA" id="ARBA00047273"/>
    </source>
</evidence>
<dbReference type="Proteomes" id="UP000092461">
    <property type="component" value="Unassembled WGS sequence"/>
</dbReference>
<keyword evidence="7 18" id="KW-0808">Transferase</keyword>
<dbReference type="EnsemblMetazoa" id="LLOJ007511-RA">
    <property type="protein sequence ID" value="LLOJ007511-PA"/>
    <property type="gene ID" value="LLOJ007511"/>
</dbReference>
<keyword evidence="9" id="KW-0914">Notch signaling pathway</keyword>
<dbReference type="Gene3D" id="3.40.50.11350">
    <property type="match status" value="1"/>
</dbReference>
<evidence type="ECO:0000256" key="9">
    <source>
        <dbReference type="ARBA" id="ARBA00022976"/>
    </source>
</evidence>
<evidence type="ECO:0000256" key="12">
    <source>
        <dbReference type="ARBA" id="ARBA00023253"/>
    </source>
</evidence>
<evidence type="ECO:0000256" key="5">
    <source>
        <dbReference type="ARBA" id="ARBA00021745"/>
    </source>
</evidence>
<comment type="catalytic activity">
    <reaction evidence="15">
        <text>L-threonyl-[protein] + GDP-beta-L-fucose = 3-O-(alpha-L-fucosyl)-L-threonyl-[protein] + GDP + H(+)</text>
        <dbReference type="Rhea" id="RHEA:70491"/>
        <dbReference type="Rhea" id="RHEA-COMP:11060"/>
        <dbReference type="Rhea" id="RHEA-COMP:17915"/>
        <dbReference type="ChEBI" id="CHEBI:15378"/>
        <dbReference type="ChEBI" id="CHEBI:30013"/>
        <dbReference type="ChEBI" id="CHEBI:57273"/>
        <dbReference type="ChEBI" id="CHEBI:58189"/>
        <dbReference type="ChEBI" id="CHEBI:189631"/>
        <dbReference type="EC" id="2.4.1.221"/>
    </reaction>
    <physiologicalReaction direction="left-to-right" evidence="15">
        <dbReference type="Rhea" id="RHEA:70492"/>
    </physiologicalReaction>
</comment>
<evidence type="ECO:0000256" key="3">
    <source>
        <dbReference type="ARBA" id="ARBA00010626"/>
    </source>
</evidence>
<comment type="catalytic activity">
    <reaction evidence="16">
        <text>L-seryl-[protein] + GDP-beta-L-fucose = 3-O-(alpha-L-fucosyl)-L-seryl-[protein] + GDP + H(+)</text>
        <dbReference type="Rhea" id="RHEA:63644"/>
        <dbReference type="Rhea" id="RHEA-COMP:9863"/>
        <dbReference type="Rhea" id="RHEA-COMP:17914"/>
        <dbReference type="ChEBI" id="CHEBI:15378"/>
        <dbReference type="ChEBI" id="CHEBI:29999"/>
        <dbReference type="ChEBI" id="CHEBI:57273"/>
        <dbReference type="ChEBI" id="CHEBI:58189"/>
        <dbReference type="ChEBI" id="CHEBI:189632"/>
        <dbReference type="EC" id="2.4.1.221"/>
    </reaction>
    <physiologicalReaction direction="left-to-right" evidence="16">
        <dbReference type="Rhea" id="RHEA:63645"/>
    </physiologicalReaction>
</comment>
<dbReference type="EC" id="2.4.1.221" evidence="4"/>
<evidence type="ECO:0000256" key="7">
    <source>
        <dbReference type="ARBA" id="ARBA00022679"/>
    </source>
</evidence>
<evidence type="ECO:0000313" key="19">
    <source>
        <dbReference type="EnsemblMetazoa" id="LLOJ007511-PA"/>
    </source>
</evidence>
<dbReference type="GO" id="GO:0005783">
    <property type="term" value="C:endoplasmic reticulum"/>
    <property type="evidence" value="ECO:0007669"/>
    <property type="project" value="UniProtKB-SubCell"/>
</dbReference>
<feature type="signal peptide" evidence="17">
    <location>
        <begin position="1"/>
        <end position="26"/>
    </location>
</feature>
<dbReference type="CDD" id="cd11302">
    <property type="entry name" value="O-FucT-1"/>
    <property type="match status" value="1"/>
</dbReference>
<evidence type="ECO:0000256" key="4">
    <source>
        <dbReference type="ARBA" id="ARBA00012196"/>
    </source>
</evidence>
<dbReference type="EMBL" id="AJWK01024922">
    <property type="status" value="NOT_ANNOTATED_CDS"/>
    <property type="molecule type" value="Genomic_DNA"/>
</dbReference>
<dbReference type="Gene3D" id="3.40.50.11340">
    <property type="match status" value="1"/>
</dbReference>
<dbReference type="InterPro" id="IPR039922">
    <property type="entry name" value="POFUT1"/>
</dbReference>
<keyword evidence="12" id="KW-0294">Fucose metabolism</keyword>
<evidence type="ECO:0000256" key="8">
    <source>
        <dbReference type="ARBA" id="ARBA00022824"/>
    </source>
</evidence>
<evidence type="ECO:0000256" key="2">
    <source>
        <dbReference type="ARBA" id="ARBA00004922"/>
    </source>
</evidence>
<evidence type="ECO:0000256" key="14">
    <source>
        <dbReference type="ARBA" id="ARBA00033080"/>
    </source>
</evidence>
<evidence type="ECO:0000256" key="10">
    <source>
        <dbReference type="ARBA" id="ARBA00023157"/>
    </source>
</evidence>
<dbReference type="InterPro" id="IPR019378">
    <property type="entry name" value="GDP-Fuc_O-FucTrfase"/>
</dbReference>
<organism evidence="19 20">
    <name type="scientific">Lutzomyia longipalpis</name>
    <name type="common">Sand fly</name>
    <dbReference type="NCBI Taxonomy" id="7200"/>
    <lineage>
        <taxon>Eukaryota</taxon>
        <taxon>Metazoa</taxon>
        <taxon>Ecdysozoa</taxon>
        <taxon>Arthropoda</taxon>
        <taxon>Hexapoda</taxon>
        <taxon>Insecta</taxon>
        <taxon>Pterygota</taxon>
        <taxon>Neoptera</taxon>
        <taxon>Endopterygota</taxon>
        <taxon>Diptera</taxon>
        <taxon>Nematocera</taxon>
        <taxon>Psychodoidea</taxon>
        <taxon>Psychodidae</taxon>
        <taxon>Lutzomyia</taxon>
        <taxon>Lutzomyia</taxon>
    </lineage>
</organism>
<comment type="subcellular location">
    <subcellularLocation>
        <location evidence="1">Endoplasmic reticulum</location>
    </subcellularLocation>
</comment>